<evidence type="ECO:0000259" key="1">
    <source>
        <dbReference type="Pfam" id="PF07858"/>
    </source>
</evidence>
<dbReference type="EMBL" id="AP018164">
    <property type="protein sequence ID" value="BAX91611.1"/>
    <property type="molecule type" value="Genomic_DNA"/>
</dbReference>
<dbReference type="InterPro" id="IPR013100">
    <property type="entry name" value="LEH"/>
</dbReference>
<dbReference type="KEGG" id="mshg:MSG_01455"/>
<accession>A0A1Z4EF61</accession>
<name>A0A1Z4EF61_9MYCO</name>
<dbReference type="AlphaFoldDB" id="A0A1Z4EF61"/>
<evidence type="ECO:0000313" key="2">
    <source>
        <dbReference type="EMBL" id="BAX91611.1"/>
    </source>
</evidence>
<feature type="domain" description="Limonene-1,2-epoxide hydrolase" evidence="1">
    <location>
        <begin position="5"/>
        <end position="122"/>
    </location>
</feature>
<dbReference type="GO" id="GO:0016787">
    <property type="term" value="F:hydrolase activity"/>
    <property type="evidence" value="ECO:0007669"/>
    <property type="project" value="UniProtKB-KW"/>
</dbReference>
<dbReference type="InterPro" id="IPR032710">
    <property type="entry name" value="NTF2-like_dom_sf"/>
</dbReference>
<dbReference type="Gene3D" id="3.10.450.50">
    <property type="match status" value="1"/>
</dbReference>
<dbReference type="Proteomes" id="UP000217736">
    <property type="component" value="Chromosome"/>
</dbReference>
<protein>
    <submittedName>
        <fullName evidence="2">Limonene-1,2-epoxide hydrolase</fullName>
    </submittedName>
</protein>
<reference evidence="3" key="1">
    <citation type="submission" date="2017-06" db="EMBL/GenBank/DDBJ databases">
        <title>Complete Genome Sequence of Mycobacterium shigaense.</title>
        <authorList>
            <person name="Fukano H."/>
            <person name="Yoshida M."/>
            <person name="Kazumi Y."/>
            <person name="Ogura Y."/>
            <person name="Mitarai S."/>
            <person name="Hayashi T."/>
            <person name="Hoshino Y."/>
        </authorList>
    </citation>
    <scope>NUCLEOTIDE SEQUENCE [LARGE SCALE GENOMIC DNA]</scope>
    <source>
        <strain evidence="3">UN-152</strain>
    </source>
</reference>
<gene>
    <name evidence="2" type="ORF">MSG_01455</name>
</gene>
<dbReference type="SUPFAM" id="SSF54427">
    <property type="entry name" value="NTF2-like"/>
    <property type="match status" value="1"/>
</dbReference>
<sequence>MSRSPAELVTQFCALWSTADAVKIAESLAEDAVYHNIPMEAVRGREAIRAFIEGFFATLDGIDFVVHRQVADGNVVFNERTDIMRTKAGRTVELPVAGVFEIADDKIVAWRDYFDMNTLTQAFN</sequence>
<evidence type="ECO:0000313" key="3">
    <source>
        <dbReference type="Proteomes" id="UP000217736"/>
    </source>
</evidence>
<dbReference type="RefSeq" id="WP_096438311.1">
    <property type="nucleotide sequence ID" value="NZ_AP018164.1"/>
</dbReference>
<keyword evidence="2" id="KW-0378">Hydrolase</keyword>
<organism evidence="2 3">
    <name type="scientific">Mycobacterium shigaense</name>
    <dbReference type="NCBI Taxonomy" id="722731"/>
    <lineage>
        <taxon>Bacteria</taxon>
        <taxon>Bacillati</taxon>
        <taxon>Actinomycetota</taxon>
        <taxon>Actinomycetes</taxon>
        <taxon>Mycobacteriales</taxon>
        <taxon>Mycobacteriaceae</taxon>
        <taxon>Mycobacterium</taxon>
        <taxon>Mycobacterium simiae complex</taxon>
    </lineage>
</organism>
<keyword evidence="3" id="KW-1185">Reference proteome</keyword>
<dbReference type="Pfam" id="PF07858">
    <property type="entry name" value="LEH"/>
    <property type="match status" value="1"/>
</dbReference>
<dbReference type="OrthoDB" id="9781757at2"/>
<proteinExistence type="predicted"/>